<accession>X7YT80</accession>
<comment type="caution">
    <text evidence="2">The sequence shown here is derived from an EMBL/GenBank/DDBJ whole genome shotgun (WGS) entry which is preliminary data.</text>
</comment>
<reference evidence="2 3" key="1">
    <citation type="submission" date="2013-12" db="EMBL/GenBank/DDBJ databases">
        <authorList>
            <person name="Brown-Elliot B."/>
            <person name="Wallace R."/>
            <person name="Lenaerts A."/>
            <person name="Ordway D."/>
            <person name="DeGroote M.A."/>
            <person name="Parker T."/>
            <person name="Sizemore C."/>
            <person name="Tallon L.J."/>
            <person name="Sadzewicz L.K."/>
            <person name="Sengamalay N."/>
            <person name="Fraser C.M."/>
            <person name="Hine E."/>
            <person name="Shefchek K.A."/>
            <person name="Das S.P."/>
            <person name="Tettelin H."/>
        </authorList>
    </citation>
    <scope>NUCLEOTIDE SEQUENCE [LARGE SCALE GENOMIC DNA]</scope>
    <source>
        <strain evidence="2 3">662</strain>
    </source>
</reference>
<dbReference type="EMBL" id="JAOA01000012">
    <property type="protein sequence ID" value="EUA10432.1"/>
    <property type="molecule type" value="Genomic_DNA"/>
</dbReference>
<sequence length="50" mass="5307">MLGLAATIDSIGDGLYGGRRHTRWSHCGGKTLAGRRDGGQRHRGVSATSR</sequence>
<dbReference type="Proteomes" id="UP000020561">
    <property type="component" value="Unassembled WGS sequence"/>
</dbReference>
<gene>
    <name evidence="2" type="ORF">I545_5819</name>
</gene>
<feature type="region of interest" description="Disordered" evidence="1">
    <location>
        <begin position="26"/>
        <end position="50"/>
    </location>
</feature>
<dbReference type="AlphaFoldDB" id="X7YT80"/>
<evidence type="ECO:0000313" key="3">
    <source>
        <dbReference type="Proteomes" id="UP000020561"/>
    </source>
</evidence>
<evidence type="ECO:0000256" key="1">
    <source>
        <dbReference type="SAM" id="MobiDB-lite"/>
    </source>
</evidence>
<proteinExistence type="predicted"/>
<evidence type="ECO:0000313" key="2">
    <source>
        <dbReference type="EMBL" id="EUA10432.1"/>
    </source>
</evidence>
<name>X7YT80_MYCKA</name>
<protein>
    <submittedName>
        <fullName evidence="2">Uncharacterized protein</fullName>
    </submittedName>
</protein>
<organism evidence="2 3">
    <name type="scientific">Mycobacterium kansasii 662</name>
    <dbReference type="NCBI Taxonomy" id="1299326"/>
    <lineage>
        <taxon>Bacteria</taxon>
        <taxon>Bacillati</taxon>
        <taxon>Actinomycetota</taxon>
        <taxon>Actinomycetes</taxon>
        <taxon>Mycobacteriales</taxon>
        <taxon>Mycobacteriaceae</taxon>
        <taxon>Mycobacterium</taxon>
    </lineage>
</organism>